<sequence length="123" mass="14620">MRRQKKWEDKHVPNGRIEQSSRKRTKQYEDNLPDAEFKTLIIRKLNKLKGRVKELSEDFNKEIENIKMKTQNIKRNQSEMKNTITEMNILGGINSRLDEAEDRISDLNDKIIAPIRTAVRERI</sequence>
<organism evidence="3 4">
    <name type="scientific">Rousettus aegyptiacus</name>
    <name type="common">Egyptian fruit bat</name>
    <name type="synonym">Pteropus aegyptiacus</name>
    <dbReference type="NCBI Taxonomy" id="9407"/>
    <lineage>
        <taxon>Eukaryota</taxon>
        <taxon>Metazoa</taxon>
        <taxon>Chordata</taxon>
        <taxon>Craniata</taxon>
        <taxon>Vertebrata</taxon>
        <taxon>Euteleostomi</taxon>
        <taxon>Mammalia</taxon>
        <taxon>Eutheria</taxon>
        <taxon>Laurasiatheria</taxon>
        <taxon>Chiroptera</taxon>
        <taxon>Yinpterochiroptera</taxon>
        <taxon>Pteropodoidea</taxon>
        <taxon>Pteropodidae</taxon>
        <taxon>Rousettinae</taxon>
        <taxon>Rousettus</taxon>
    </lineage>
</organism>
<feature type="region of interest" description="Disordered" evidence="2">
    <location>
        <begin position="1"/>
        <end position="30"/>
    </location>
</feature>
<comment type="caution">
    <text evidence="3">The sequence shown here is derived from an EMBL/GenBank/DDBJ whole genome shotgun (WGS) entry which is preliminary data.</text>
</comment>
<evidence type="ECO:0000256" key="1">
    <source>
        <dbReference type="SAM" id="Coils"/>
    </source>
</evidence>
<dbReference type="Proteomes" id="UP000593571">
    <property type="component" value="Unassembled WGS sequence"/>
</dbReference>
<evidence type="ECO:0000256" key="2">
    <source>
        <dbReference type="SAM" id="MobiDB-lite"/>
    </source>
</evidence>
<evidence type="ECO:0008006" key="5">
    <source>
        <dbReference type="Google" id="ProtNLM"/>
    </source>
</evidence>
<protein>
    <recommendedName>
        <fullName evidence="5">t-SNARE coiled-coil homology domain-containing protein</fullName>
    </recommendedName>
</protein>
<keyword evidence="4" id="KW-1185">Reference proteome</keyword>
<proteinExistence type="predicted"/>
<name>A0A7J8D777_ROUAE</name>
<dbReference type="EMBL" id="JACASE010000013">
    <property type="protein sequence ID" value="KAF6418896.1"/>
    <property type="molecule type" value="Genomic_DNA"/>
</dbReference>
<dbReference type="AlphaFoldDB" id="A0A7J8D777"/>
<reference evidence="3 4" key="1">
    <citation type="journal article" date="2020" name="Nature">
        <title>Six reference-quality genomes reveal evolution of bat adaptations.</title>
        <authorList>
            <person name="Jebb D."/>
            <person name="Huang Z."/>
            <person name="Pippel M."/>
            <person name="Hughes G.M."/>
            <person name="Lavrichenko K."/>
            <person name="Devanna P."/>
            <person name="Winkler S."/>
            <person name="Jermiin L.S."/>
            <person name="Skirmuntt E.C."/>
            <person name="Katzourakis A."/>
            <person name="Burkitt-Gray L."/>
            <person name="Ray D.A."/>
            <person name="Sullivan K.A.M."/>
            <person name="Roscito J.G."/>
            <person name="Kirilenko B.M."/>
            <person name="Davalos L.M."/>
            <person name="Corthals A.P."/>
            <person name="Power M.L."/>
            <person name="Jones G."/>
            <person name="Ransome R.D."/>
            <person name="Dechmann D.K.N."/>
            <person name="Locatelli A.G."/>
            <person name="Puechmaille S.J."/>
            <person name="Fedrigo O."/>
            <person name="Jarvis E.D."/>
            <person name="Hiller M."/>
            <person name="Vernes S.C."/>
            <person name="Myers E.W."/>
            <person name="Teeling E.C."/>
        </authorList>
    </citation>
    <scope>NUCLEOTIDE SEQUENCE [LARGE SCALE GENOMIC DNA]</scope>
    <source>
        <strain evidence="3">MRouAeg1</strain>
        <tissue evidence="3">Muscle</tissue>
    </source>
</reference>
<keyword evidence="1" id="KW-0175">Coiled coil</keyword>
<evidence type="ECO:0000313" key="4">
    <source>
        <dbReference type="Proteomes" id="UP000593571"/>
    </source>
</evidence>
<gene>
    <name evidence="3" type="ORF">HJG63_008894</name>
</gene>
<accession>A0A7J8D777</accession>
<feature type="compositionally biased region" description="Basic and acidic residues" evidence="2">
    <location>
        <begin position="1"/>
        <end position="12"/>
    </location>
</feature>
<evidence type="ECO:0000313" key="3">
    <source>
        <dbReference type="EMBL" id="KAF6418896.1"/>
    </source>
</evidence>
<feature type="coiled-coil region" evidence="1">
    <location>
        <begin position="45"/>
        <end position="110"/>
    </location>
</feature>